<dbReference type="Pfam" id="PF00440">
    <property type="entry name" value="TetR_N"/>
    <property type="match status" value="1"/>
</dbReference>
<dbReference type="InterPro" id="IPR009057">
    <property type="entry name" value="Homeodomain-like_sf"/>
</dbReference>
<proteinExistence type="predicted"/>
<name>A0A7Z1AW81_9PSEU</name>
<dbReference type="InterPro" id="IPR050109">
    <property type="entry name" value="HTH-type_TetR-like_transc_reg"/>
</dbReference>
<organism evidence="6 7">
    <name type="scientific">Actinophytocola xinjiangensis</name>
    <dbReference type="NCBI Taxonomy" id="485602"/>
    <lineage>
        <taxon>Bacteria</taxon>
        <taxon>Bacillati</taxon>
        <taxon>Actinomycetota</taxon>
        <taxon>Actinomycetes</taxon>
        <taxon>Pseudonocardiales</taxon>
        <taxon>Pseudonocardiaceae</taxon>
    </lineage>
</organism>
<dbReference type="AlphaFoldDB" id="A0A7Z1AW81"/>
<evidence type="ECO:0000313" key="6">
    <source>
        <dbReference type="EMBL" id="OLF08345.1"/>
    </source>
</evidence>
<dbReference type="Proteomes" id="UP000185696">
    <property type="component" value="Unassembled WGS sequence"/>
</dbReference>
<keyword evidence="3" id="KW-0804">Transcription</keyword>
<keyword evidence="7" id="KW-1185">Reference proteome</keyword>
<reference evidence="6 7" key="1">
    <citation type="submission" date="2016-12" db="EMBL/GenBank/DDBJ databases">
        <title>The draft genome sequence of Actinophytocola xinjiangensis.</title>
        <authorList>
            <person name="Wang W."/>
            <person name="Yuan L."/>
        </authorList>
    </citation>
    <scope>NUCLEOTIDE SEQUENCE [LARGE SCALE GENOMIC DNA]</scope>
    <source>
        <strain evidence="6 7">CGMCC 4.4663</strain>
    </source>
</reference>
<evidence type="ECO:0000256" key="4">
    <source>
        <dbReference type="PROSITE-ProRule" id="PRU00335"/>
    </source>
</evidence>
<evidence type="ECO:0000256" key="3">
    <source>
        <dbReference type="ARBA" id="ARBA00023163"/>
    </source>
</evidence>
<dbReference type="EMBL" id="MSIF01000012">
    <property type="protein sequence ID" value="OLF08345.1"/>
    <property type="molecule type" value="Genomic_DNA"/>
</dbReference>
<feature type="DNA-binding region" description="H-T-H motif" evidence="4">
    <location>
        <begin position="30"/>
        <end position="49"/>
    </location>
</feature>
<dbReference type="PROSITE" id="PS50977">
    <property type="entry name" value="HTH_TETR_2"/>
    <property type="match status" value="1"/>
</dbReference>
<accession>A0A7Z1AW81</accession>
<dbReference type="SUPFAM" id="SSF48498">
    <property type="entry name" value="Tetracyclin repressor-like, C-terminal domain"/>
    <property type="match status" value="1"/>
</dbReference>
<comment type="caution">
    <text evidence="6">The sequence shown here is derived from an EMBL/GenBank/DDBJ whole genome shotgun (WGS) entry which is preliminary data.</text>
</comment>
<dbReference type="InterPro" id="IPR049445">
    <property type="entry name" value="TetR_SbtR-like_C"/>
</dbReference>
<evidence type="ECO:0000259" key="5">
    <source>
        <dbReference type="PROSITE" id="PS50977"/>
    </source>
</evidence>
<dbReference type="SUPFAM" id="SSF46689">
    <property type="entry name" value="Homeodomain-like"/>
    <property type="match status" value="1"/>
</dbReference>
<dbReference type="InterPro" id="IPR036271">
    <property type="entry name" value="Tet_transcr_reg_TetR-rel_C_sf"/>
</dbReference>
<dbReference type="PANTHER" id="PTHR30055">
    <property type="entry name" value="HTH-TYPE TRANSCRIPTIONAL REGULATOR RUTR"/>
    <property type="match status" value="1"/>
</dbReference>
<evidence type="ECO:0000313" key="7">
    <source>
        <dbReference type="Proteomes" id="UP000185696"/>
    </source>
</evidence>
<dbReference type="GO" id="GO:0003700">
    <property type="term" value="F:DNA-binding transcription factor activity"/>
    <property type="evidence" value="ECO:0007669"/>
    <property type="project" value="TreeGrafter"/>
</dbReference>
<feature type="domain" description="HTH tetR-type" evidence="5">
    <location>
        <begin position="8"/>
        <end position="67"/>
    </location>
</feature>
<keyword evidence="1" id="KW-0805">Transcription regulation</keyword>
<sequence length="179" mass="18720">MPVRADARRNYERLVEQARVAFAEFGVDASLDEIARRAGVASGTLYRHFPTRLDLIEVVLGGQVAELVARGRALLAAGGDAGDALATWLRAALTHALTYRGLAAAVMNSAGNSAAAWHAEMFEVGTALVDRARASGAVGADVAGGDVLRLVGAVAWAVRDVEDGDVRAGRMLEIVLKGL</sequence>
<evidence type="ECO:0000256" key="1">
    <source>
        <dbReference type="ARBA" id="ARBA00023015"/>
    </source>
</evidence>
<evidence type="ECO:0000256" key="2">
    <source>
        <dbReference type="ARBA" id="ARBA00023125"/>
    </source>
</evidence>
<dbReference type="Gene3D" id="1.10.357.10">
    <property type="entry name" value="Tetracycline Repressor, domain 2"/>
    <property type="match status" value="1"/>
</dbReference>
<dbReference type="PANTHER" id="PTHR30055:SF234">
    <property type="entry name" value="HTH-TYPE TRANSCRIPTIONAL REGULATOR BETI"/>
    <property type="match status" value="1"/>
</dbReference>
<dbReference type="Pfam" id="PF21597">
    <property type="entry name" value="TetR_C_43"/>
    <property type="match status" value="1"/>
</dbReference>
<keyword evidence="2 4" id="KW-0238">DNA-binding</keyword>
<gene>
    <name evidence="6" type="ORF">BLA60_23230</name>
</gene>
<protein>
    <recommendedName>
        <fullName evidence="5">HTH tetR-type domain-containing protein</fullName>
    </recommendedName>
</protein>
<dbReference type="InterPro" id="IPR001647">
    <property type="entry name" value="HTH_TetR"/>
</dbReference>
<dbReference type="PRINTS" id="PR00455">
    <property type="entry name" value="HTHTETR"/>
</dbReference>
<dbReference type="GO" id="GO:0000976">
    <property type="term" value="F:transcription cis-regulatory region binding"/>
    <property type="evidence" value="ECO:0007669"/>
    <property type="project" value="TreeGrafter"/>
</dbReference>